<evidence type="ECO:0000256" key="1">
    <source>
        <dbReference type="ARBA" id="ARBA00004141"/>
    </source>
</evidence>
<dbReference type="InterPro" id="IPR005828">
    <property type="entry name" value="MFS_sugar_transport-like"/>
</dbReference>
<feature type="transmembrane region" description="Helical" evidence="6">
    <location>
        <begin position="297"/>
        <end position="320"/>
    </location>
</feature>
<dbReference type="InterPro" id="IPR036259">
    <property type="entry name" value="MFS_trans_sf"/>
</dbReference>
<dbReference type="PANTHER" id="PTHR23508">
    <property type="entry name" value="CARBOXYLIC ACID TRANSPORTER PROTEIN HOMOLOG"/>
    <property type="match status" value="1"/>
</dbReference>
<proteinExistence type="predicted"/>
<reference evidence="8 9" key="3">
    <citation type="journal article" date="2015" name="Genome Announc.">
        <title>Draft Genome Sequence of the Archiascomycetous Yeast Saitoella complicata.</title>
        <authorList>
            <person name="Yamauchi K."/>
            <person name="Kondo S."/>
            <person name="Hamamoto M."/>
            <person name="Takahashi Y."/>
            <person name="Ogura Y."/>
            <person name="Hayashi T."/>
            <person name="Nishida H."/>
        </authorList>
    </citation>
    <scope>NUCLEOTIDE SEQUENCE [LARGE SCALE GENOMIC DNA]</scope>
    <source>
        <strain evidence="8 9">NRRL Y-17804</strain>
    </source>
</reference>
<organism evidence="8 9">
    <name type="scientific">Saitoella complicata (strain BCRC 22490 / CBS 7301 / JCM 7358 / NBRC 10748 / NRRL Y-17804)</name>
    <dbReference type="NCBI Taxonomy" id="698492"/>
    <lineage>
        <taxon>Eukaryota</taxon>
        <taxon>Fungi</taxon>
        <taxon>Dikarya</taxon>
        <taxon>Ascomycota</taxon>
        <taxon>Taphrinomycotina</taxon>
        <taxon>Taphrinomycotina incertae sedis</taxon>
        <taxon>Saitoella</taxon>
    </lineage>
</organism>
<dbReference type="AlphaFoldDB" id="A0A0E9NKL5"/>
<dbReference type="SUPFAM" id="SSF103473">
    <property type="entry name" value="MFS general substrate transporter"/>
    <property type="match status" value="1"/>
</dbReference>
<evidence type="ECO:0000256" key="6">
    <source>
        <dbReference type="SAM" id="Phobius"/>
    </source>
</evidence>
<dbReference type="RefSeq" id="XP_019021286.1">
    <property type="nucleotide sequence ID" value="XM_019168116.1"/>
</dbReference>
<gene>
    <name evidence="8" type="ORF">G7K_4076-t1</name>
</gene>
<feature type="transmembrane region" description="Helical" evidence="6">
    <location>
        <begin position="80"/>
        <end position="100"/>
    </location>
</feature>
<evidence type="ECO:0000256" key="2">
    <source>
        <dbReference type="ARBA" id="ARBA00022692"/>
    </source>
</evidence>
<evidence type="ECO:0000256" key="3">
    <source>
        <dbReference type="ARBA" id="ARBA00022989"/>
    </source>
</evidence>
<dbReference type="PANTHER" id="PTHR23508:SF10">
    <property type="entry name" value="CARBOXYLIC ACID TRANSPORTER PROTEIN HOMOLOG"/>
    <property type="match status" value="1"/>
</dbReference>
<comment type="caution">
    <text evidence="8">The sequence shown here is derived from an EMBL/GenBank/DDBJ whole genome shotgun (WGS) entry which is preliminary data.</text>
</comment>
<name>A0A0E9NKL5_SAICN</name>
<dbReference type="CDD" id="cd17316">
    <property type="entry name" value="MFS_SV2_like"/>
    <property type="match status" value="1"/>
</dbReference>
<feature type="domain" description="Major facilitator superfamily (MFS) profile" evidence="7">
    <location>
        <begin position="44"/>
        <end position="451"/>
    </location>
</feature>
<evidence type="ECO:0000256" key="5">
    <source>
        <dbReference type="SAM" id="MobiDB-lite"/>
    </source>
</evidence>
<dbReference type="STRING" id="698492.A0A0E9NKL5"/>
<feature type="transmembrane region" description="Helical" evidence="6">
    <location>
        <begin position="167"/>
        <end position="188"/>
    </location>
</feature>
<feature type="transmembrane region" description="Helical" evidence="6">
    <location>
        <begin position="428"/>
        <end position="446"/>
    </location>
</feature>
<dbReference type="InterPro" id="IPR020846">
    <property type="entry name" value="MFS_dom"/>
</dbReference>
<comment type="subcellular location">
    <subcellularLocation>
        <location evidence="1">Membrane</location>
        <topology evidence="1">Multi-pass membrane protein</topology>
    </subcellularLocation>
</comment>
<evidence type="ECO:0000256" key="4">
    <source>
        <dbReference type="ARBA" id="ARBA00023136"/>
    </source>
</evidence>
<feature type="region of interest" description="Disordered" evidence="5">
    <location>
        <begin position="1"/>
        <end position="24"/>
    </location>
</feature>
<feature type="transmembrane region" description="Helical" evidence="6">
    <location>
        <begin position="327"/>
        <end position="345"/>
    </location>
</feature>
<dbReference type="PROSITE" id="PS50850">
    <property type="entry name" value="MFS"/>
    <property type="match status" value="1"/>
</dbReference>
<feature type="transmembrane region" description="Helical" evidence="6">
    <location>
        <begin position="140"/>
        <end position="160"/>
    </location>
</feature>
<evidence type="ECO:0000259" key="7">
    <source>
        <dbReference type="PROSITE" id="PS50850"/>
    </source>
</evidence>
<keyword evidence="4 6" id="KW-0472">Membrane</keyword>
<protein>
    <recommendedName>
        <fullName evidence="7">Major facilitator superfamily (MFS) profile domain-containing protein</fullName>
    </recommendedName>
</protein>
<dbReference type="GO" id="GO:0035879">
    <property type="term" value="P:plasma membrane lactate transport"/>
    <property type="evidence" value="ECO:0007669"/>
    <property type="project" value="TreeGrafter"/>
</dbReference>
<accession>A0A0E9NKL5</accession>
<evidence type="ECO:0000313" key="8">
    <source>
        <dbReference type="EMBL" id="GAO49940.1"/>
    </source>
</evidence>
<dbReference type="EMBL" id="BACD03000027">
    <property type="protein sequence ID" value="GAO49940.1"/>
    <property type="molecule type" value="Genomic_DNA"/>
</dbReference>
<sequence>MSKYDVDPAVTADNHPPQPVNAPRSWPANPITLLAKPTKAQYLTFLASWLAWTADAFDFFAVSLNVSSIAKTFNKSNSDITLAITLTLLFRSVGAIIFGLAGDRWGRKWPMVVDIVLFGLLSMATGFCKSFSAFLAIRSLYGIALGGIYGCAASVALENLPHECRGLFSGILQQGYAMGYLIAAALNLAIVDNSPHGWRAIFWFSIGPAILVAIFRAWLPDEDKIKRDKLVEMGAHIPTSEERGKAFSAELKYVFKNHWIRLIHAVLLMAGFNFMSHGTQDLYPTFLKVQLGYSPDIVTAVTCIFNFGAIVGGTFAGYYSQAFGRRLTIIVLCVCGGALIPLWFLPKDWRVLAVGAFWLQFCVQGAWGVIPVHLNEISPSFSLRAAFVGISYQLGNAASSASSTIEARLGEHIQTTLNGKAVPNYGKVQALFAGCVFAFVIIMTAISPEYRGAAFENTVNIRDEAKVAGAGGENSLKDGDVEMASIGKMEMAHVERMNSRE</sequence>
<dbReference type="OrthoDB" id="5296287at2759"/>
<dbReference type="Pfam" id="PF00083">
    <property type="entry name" value="Sugar_tr"/>
    <property type="match status" value="1"/>
</dbReference>
<feature type="transmembrane region" description="Helical" evidence="6">
    <location>
        <begin position="259"/>
        <end position="277"/>
    </location>
</feature>
<keyword evidence="3 6" id="KW-1133">Transmembrane helix</keyword>
<dbReference type="OMA" id="SDITWGI"/>
<keyword evidence="9" id="KW-1185">Reference proteome</keyword>
<dbReference type="GO" id="GO:0005886">
    <property type="term" value="C:plasma membrane"/>
    <property type="evidence" value="ECO:0007669"/>
    <property type="project" value="TreeGrafter"/>
</dbReference>
<dbReference type="Proteomes" id="UP000033140">
    <property type="component" value="Unassembled WGS sequence"/>
</dbReference>
<evidence type="ECO:0000313" key="9">
    <source>
        <dbReference type="Proteomes" id="UP000033140"/>
    </source>
</evidence>
<dbReference type="Gene3D" id="1.20.1250.20">
    <property type="entry name" value="MFS general substrate transporter like domains"/>
    <property type="match status" value="2"/>
</dbReference>
<feature type="transmembrane region" description="Helical" evidence="6">
    <location>
        <begin position="112"/>
        <end position="134"/>
    </location>
</feature>
<reference evidence="8 9" key="2">
    <citation type="journal article" date="2014" name="J. Gen. Appl. Microbiol.">
        <title>The early diverging ascomycetous budding yeast Saitoella complicata has three histone deacetylases belonging to the Clr6, Hos2, and Rpd3 lineages.</title>
        <authorList>
            <person name="Nishida H."/>
            <person name="Matsumoto T."/>
            <person name="Kondo S."/>
            <person name="Hamamoto M."/>
            <person name="Yoshikawa H."/>
        </authorList>
    </citation>
    <scope>NUCLEOTIDE SEQUENCE [LARGE SCALE GENOMIC DNA]</scope>
    <source>
        <strain evidence="8 9">NRRL Y-17804</strain>
    </source>
</reference>
<keyword evidence="2 6" id="KW-0812">Transmembrane</keyword>
<feature type="transmembrane region" description="Helical" evidence="6">
    <location>
        <begin position="200"/>
        <end position="219"/>
    </location>
</feature>
<reference evidence="8 9" key="1">
    <citation type="journal article" date="2011" name="J. Gen. Appl. Microbiol.">
        <title>Draft genome sequencing of the enigmatic yeast Saitoella complicata.</title>
        <authorList>
            <person name="Nishida H."/>
            <person name="Hamamoto M."/>
            <person name="Sugiyama J."/>
        </authorList>
    </citation>
    <scope>NUCLEOTIDE SEQUENCE [LARGE SCALE GENOMIC DNA]</scope>
    <source>
        <strain evidence="8 9">NRRL Y-17804</strain>
    </source>
</reference>
<dbReference type="GO" id="GO:0015355">
    <property type="term" value="F:secondary active monocarboxylate transmembrane transporter activity"/>
    <property type="evidence" value="ECO:0007669"/>
    <property type="project" value="TreeGrafter"/>
</dbReference>